<keyword evidence="4" id="KW-1185">Reference proteome</keyword>
<evidence type="ECO:0000256" key="2">
    <source>
        <dbReference type="SAM" id="Phobius"/>
    </source>
</evidence>
<comment type="caution">
    <text evidence="3">The sequence shown here is derived from an EMBL/GenBank/DDBJ whole genome shotgun (WGS) entry which is preliminary data.</text>
</comment>
<keyword evidence="2" id="KW-1133">Transmembrane helix</keyword>
<sequence>MFFYIYTRGTSFLSSPLLLSTFTLYSTLIRSFIYFRSQTQQDSISFRLCQRGREFSPRGRLYVDWLRGEPIKGQGLGLDVTAWLPEEEEEEGEKEEHKGEEVEEEKEEEKEEENEDENKNIEEEEEEKEDDDDDDDDEEEEDEKRKTKTTKM</sequence>
<proteinExistence type="predicted"/>
<evidence type="ECO:0000313" key="4">
    <source>
        <dbReference type="Proteomes" id="UP000324222"/>
    </source>
</evidence>
<keyword evidence="2" id="KW-0472">Membrane</keyword>
<evidence type="ECO:0000256" key="1">
    <source>
        <dbReference type="SAM" id="MobiDB-lite"/>
    </source>
</evidence>
<feature type="compositionally biased region" description="Acidic residues" evidence="1">
    <location>
        <begin position="101"/>
        <end position="142"/>
    </location>
</feature>
<gene>
    <name evidence="3" type="ORF">E2C01_097837</name>
</gene>
<protein>
    <submittedName>
        <fullName evidence="3">Uncharacterized protein</fullName>
    </submittedName>
</protein>
<dbReference type="AlphaFoldDB" id="A0A5B7K6R1"/>
<evidence type="ECO:0000313" key="3">
    <source>
        <dbReference type="EMBL" id="MPD02264.1"/>
    </source>
</evidence>
<dbReference type="Proteomes" id="UP000324222">
    <property type="component" value="Unassembled WGS sequence"/>
</dbReference>
<feature type="region of interest" description="Disordered" evidence="1">
    <location>
        <begin position="71"/>
        <end position="152"/>
    </location>
</feature>
<reference evidence="3 4" key="1">
    <citation type="submission" date="2019-05" db="EMBL/GenBank/DDBJ databases">
        <title>Another draft genome of Portunus trituberculatus and its Hox gene families provides insights of decapod evolution.</title>
        <authorList>
            <person name="Jeong J.-H."/>
            <person name="Song I."/>
            <person name="Kim S."/>
            <person name="Choi T."/>
            <person name="Kim D."/>
            <person name="Ryu S."/>
            <person name="Kim W."/>
        </authorList>
    </citation>
    <scope>NUCLEOTIDE SEQUENCE [LARGE SCALE GENOMIC DNA]</scope>
    <source>
        <tissue evidence="3">Muscle</tissue>
    </source>
</reference>
<name>A0A5B7K6R1_PORTR</name>
<feature type="transmembrane region" description="Helical" evidence="2">
    <location>
        <begin position="12"/>
        <end position="35"/>
    </location>
</feature>
<organism evidence="3 4">
    <name type="scientific">Portunus trituberculatus</name>
    <name type="common">Swimming crab</name>
    <name type="synonym">Neptunus trituberculatus</name>
    <dbReference type="NCBI Taxonomy" id="210409"/>
    <lineage>
        <taxon>Eukaryota</taxon>
        <taxon>Metazoa</taxon>
        <taxon>Ecdysozoa</taxon>
        <taxon>Arthropoda</taxon>
        <taxon>Crustacea</taxon>
        <taxon>Multicrustacea</taxon>
        <taxon>Malacostraca</taxon>
        <taxon>Eumalacostraca</taxon>
        <taxon>Eucarida</taxon>
        <taxon>Decapoda</taxon>
        <taxon>Pleocyemata</taxon>
        <taxon>Brachyura</taxon>
        <taxon>Eubrachyura</taxon>
        <taxon>Portunoidea</taxon>
        <taxon>Portunidae</taxon>
        <taxon>Portuninae</taxon>
        <taxon>Portunus</taxon>
    </lineage>
</organism>
<keyword evidence="2" id="KW-0812">Transmembrane</keyword>
<accession>A0A5B7K6R1</accession>
<dbReference type="EMBL" id="VSRR010130665">
    <property type="protein sequence ID" value="MPD02264.1"/>
    <property type="molecule type" value="Genomic_DNA"/>
</dbReference>